<proteinExistence type="inferred from homology"/>
<dbReference type="InterPro" id="IPR010071">
    <property type="entry name" value="AA_adenyl_dom"/>
</dbReference>
<dbReference type="Gene3D" id="3.30.300.30">
    <property type="match status" value="3"/>
</dbReference>
<dbReference type="Gene3D" id="3.30.559.30">
    <property type="entry name" value="Nonribosomal peptide synthetase, condensation domain"/>
    <property type="match status" value="6"/>
</dbReference>
<dbReference type="InterPro" id="IPR045851">
    <property type="entry name" value="AMP-bd_C_sf"/>
</dbReference>
<dbReference type="NCBIfam" id="TIGR01733">
    <property type="entry name" value="AA-adenyl-dom"/>
    <property type="match status" value="3"/>
</dbReference>
<evidence type="ECO:0000256" key="3">
    <source>
        <dbReference type="ARBA" id="ARBA00022553"/>
    </source>
</evidence>
<dbReference type="InterPro" id="IPR001242">
    <property type="entry name" value="Condensation_dom"/>
</dbReference>
<evidence type="ECO:0000256" key="2">
    <source>
        <dbReference type="ARBA" id="ARBA00022450"/>
    </source>
</evidence>
<protein>
    <submittedName>
        <fullName evidence="8">Peptide synthetase</fullName>
    </submittedName>
</protein>
<name>A0A8H6KRA9_9PEZI</name>
<keyword evidence="2" id="KW-0596">Phosphopantetheine</keyword>
<dbReference type="GO" id="GO:0031169">
    <property type="term" value="P:ferrichrome biosynthetic process"/>
    <property type="evidence" value="ECO:0007669"/>
    <property type="project" value="UniProtKB-ARBA"/>
</dbReference>
<feature type="domain" description="Carrier" evidence="7">
    <location>
        <begin position="576"/>
        <end position="649"/>
    </location>
</feature>
<keyword evidence="4" id="KW-0436">Ligase</keyword>
<dbReference type="GO" id="GO:0043041">
    <property type="term" value="P:amino acid activation for nonribosomal peptide biosynthetic process"/>
    <property type="evidence" value="ECO:0007669"/>
    <property type="project" value="TreeGrafter"/>
</dbReference>
<dbReference type="PROSITE" id="PS00012">
    <property type="entry name" value="PHOSPHOPANTETHEINE"/>
    <property type="match status" value="4"/>
</dbReference>
<feature type="region of interest" description="Disordered" evidence="6">
    <location>
        <begin position="3788"/>
        <end position="3818"/>
    </location>
</feature>
<dbReference type="SUPFAM" id="SSF56801">
    <property type="entry name" value="Acetyl-CoA synthetase-like"/>
    <property type="match status" value="3"/>
</dbReference>
<dbReference type="GO" id="GO:0005737">
    <property type="term" value="C:cytoplasm"/>
    <property type="evidence" value="ECO:0007669"/>
    <property type="project" value="TreeGrafter"/>
</dbReference>
<evidence type="ECO:0000313" key="9">
    <source>
        <dbReference type="Proteomes" id="UP000639643"/>
    </source>
</evidence>
<dbReference type="FunFam" id="3.40.50.12780:FF:000024">
    <property type="entry name" value="Nonribosomal siderophore peptide synthase SidC"/>
    <property type="match status" value="2"/>
</dbReference>
<reference evidence="8" key="1">
    <citation type="journal article" date="2020" name="Phytopathology">
        <title>Genome Sequence Resources of Colletotrichum truncatum, C. plurivorum, C. musicola, and C. sojae: Four Species Pathogenic to Soybean (Glycine max).</title>
        <authorList>
            <person name="Rogerio F."/>
            <person name="Boufleur T.R."/>
            <person name="Ciampi-Guillardi M."/>
            <person name="Sukno S.A."/>
            <person name="Thon M.R."/>
            <person name="Massola Junior N.S."/>
            <person name="Baroncelli R."/>
        </authorList>
    </citation>
    <scope>NUCLEOTIDE SEQUENCE</scope>
    <source>
        <strain evidence="8">LFN0074</strain>
    </source>
</reference>
<dbReference type="PANTHER" id="PTHR45527:SF1">
    <property type="entry name" value="FATTY ACID SYNTHASE"/>
    <property type="match status" value="1"/>
</dbReference>
<dbReference type="InterPro" id="IPR023213">
    <property type="entry name" value="CAT-like_dom_sf"/>
</dbReference>
<keyword evidence="9" id="KW-1185">Reference proteome</keyword>
<dbReference type="GO" id="GO:0016874">
    <property type="term" value="F:ligase activity"/>
    <property type="evidence" value="ECO:0007669"/>
    <property type="project" value="UniProtKB-KW"/>
</dbReference>
<dbReference type="InterPro" id="IPR009081">
    <property type="entry name" value="PP-bd_ACP"/>
</dbReference>
<dbReference type="InterPro" id="IPR036736">
    <property type="entry name" value="ACP-like_sf"/>
</dbReference>
<dbReference type="Pfam" id="PF00550">
    <property type="entry name" value="PP-binding"/>
    <property type="match status" value="6"/>
</dbReference>
<keyword evidence="3" id="KW-0597">Phosphoprotein</keyword>
<evidence type="ECO:0000256" key="1">
    <source>
        <dbReference type="ARBA" id="ARBA00004924"/>
    </source>
</evidence>
<dbReference type="Gene3D" id="3.40.50.12780">
    <property type="entry name" value="N-terminal domain of ligase-like"/>
    <property type="match status" value="3"/>
</dbReference>
<feature type="domain" description="Carrier" evidence="7">
    <location>
        <begin position="3269"/>
        <end position="3345"/>
    </location>
</feature>
<dbReference type="InterPro" id="IPR020845">
    <property type="entry name" value="AMP-binding_CS"/>
</dbReference>
<organism evidence="8 9">
    <name type="scientific">Colletotrichum musicola</name>
    <dbReference type="NCBI Taxonomy" id="2175873"/>
    <lineage>
        <taxon>Eukaryota</taxon>
        <taxon>Fungi</taxon>
        <taxon>Dikarya</taxon>
        <taxon>Ascomycota</taxon>
        <taxon>Pezizomycotina</taxon>
        <taxon>Sordariomycetes</taxon>
        <taxon>Hypocreomycetidae</taxon>
        <taxon>Glomerellales</taxon>
        <taxon>Glomerellaceae</taxon>
        <taxon>Colletotrichum</taxon>
        <taxon>Colletotrichum orchidearum species complex</taxon>
    </lineage>
</organism>
<dbReference type="SUPFAM" id="SSF52777">
    <property type="entry name" value="CoA-dependent acyltransferases"/>
    <property type="match status" value="12"/>
</dbReference>
<dbReference type="SMART" id="SM01294">
    <property type="entry name" value="PKS_PP_betabranch"/>
    <property type="match status" value="1"/>
</dbReference>
<dbReference type="SMART" id="SM00823">
    <property type="entry name" value="PKS_PP"/>
    <property type="match status" value="6"/>
</dbReference>
<dbReference type="InterPro" id="IPR020806">
    <property type="entry name" value="PKS_PP-bd"/>
</dbReference>
<feature type="domain" description="Carrier" evidence="7">
    <location>
        <begin position="1644"/>
        <end position="1721"/>
    </location>
</feature>
<evidence type="ECO:0000256" key="5">
    <source>
        <dbReference type="ARBA" id="ARBA00029454"/>
    </source>
</evidence>
<evidence type="ECO:0000256" key="4">
    <source>
        <dbReference type="ARBA" id="ARBA00022598"/>
    </source>
</evidence>
<accession>A0A8H6KRA9</accession>
<dbReference type="FunFam" id="3.30.300.30:FF:000033">
    <property type="entry name" value="Nonribosomal siderophore peptide synthase SidC"/>
    <property type="match status" value="1"/>
</dbReference>
<dbReference type="Pfam" id="PF00668">
    <property type="entry name" value="Condensation"/>
    <property type="match status" value="6"/>
</dbReference>
<feature type="compositionally biased region" description="Polar residues" evidence="6">
    <location>
        <begin position="3788"/>
        <end position="3815"/>
    </location>
</feature>
<dbReference type="Proteomes" id="UP000639643">
    <property type="component" value="Unassembled WGS sequence"/>
</dbReference>
<comment type="similarity">
    <text evidence="5">Belongs to the NRP synthetase family.</text>
</comment>
<dbReference type="Gene3D" id="3.30.559.10">
    <property type="entry name" value="Chloramphenicol acetyltransferase-like domain"/>
    <property type="match status" value="6"/>
</dbReference>
<dbReference type="PROSITE" id="PS50075">
    <property type="entry name" value="CARRIER"/>
    <property type="match status" value="6"/>
</dbReference>
<dbReference type="OrthoDB" id="416786at2759"/>
<dbReference type="CDD" id="cd05918">
    <property type="entry name" value="A_NRPS_SidN3_like"/>
    <property type="match status" value="3"/>
</dbReference>
<dbReference type="EMBL" id="WIGM01000173">
    <property type="protein sequence ID" value="KAF6835643.1"/>
    <property type="molecule type" value="Genomic_DNA"/>
</dbReference>
<evidence type="ECO:0000259" key="7">
    <source>
        <dbReference type="PROSITE" id="PS50075"/>
    </source>
</evidence>
<dbReference type="PANTHER" id="PTHR45527">
    <property type="entry name" value="NONRIBOSOMAL PEPTIDE SYNTHETASE"/>
    <property type="match status" value="1"/>
</dbReference>
<feature type="domain" description="Carrier" evidence="7">
    <location>
        <begin position="3834"/>
        <end position="3910"/>
    </location>
</feature>
<dbReference type="Pfam" id="PF00501">
    <property type="entry name" value="AMP-binding"/>
    <property type="match status" value="3"/>
</dbReference>
<dbReference type="GO" id="GO:0010106">
    <property type="term" value="P:cellular response to iron ion starvation"/>
    <property type="evidence" value="ECO:0007669"/>
    <property type="project" value="UniProtKB-ARBA"/>
</dbReference>
<dbReference type="GO" id="GO:0031177">
    <property type="term" value="F:phosphopantetheine binding"/>
    <property type="evidence" value="ECO:0007669"/>
    <property type="project" value="InterPro"/>
</dbReference>
<dbReference type="InterPro" id="IPR000873">
    <property type="entry name" value="AMP-dep_synth/lig_dom"/>
</dbReference>
<feature type="domain" description="Carrier" evidence="7">
    <location>
        <begin position="2200"/>
        <end position="2276"/>
    </location>
</feature>
<dbReference type="PROSITE" id="PS00455">
    <property type="entry name" value="AMP_BINDING"/>
    <property type="match status" value="2"/>
</dbReference>
<comment type="caution">
    <text evidence="8">The sequence shown here is derived from an EMBL/GenBank/DDBJ whole genome shotgun (WGS) entry which is preliminary data.</text>
</comment>
<comment type="pathway">
    <text evidence="1">Siderophore biosynthesis.</text>
</comment>
<feature type="non-terminal residue" evidence="8">
    <location>
        <position position="1"/>
    </location>
</feature>
<dbReference type="SUPFAM" id="SSF47336">
    <property type="entry name" value="ACP-like"/>
    <property type="match status" value="6"/>
</dbReference>
<feature type="domain" description="Carrier" evidence="7">
    <location>
        <begin position="4387"/>
        <end position="4460"/>
    </location>
</feature>
<gene>
    <name evidence="8" type="ORF">CMUS01_05693</name>
</gene>
<dbReference type="FunFam" id="3.30.300.30:FF:000015">
    <property type="entry name" value="Nonribosomal peptide synthase SidD"/>
    <property type="match status" value="1"/>
</dbReference>
<dbReference type="NCBIfam" id="NF003417">
    <property type="entry name" value="PRK04813.1"/>
    <property type="match status" value="3"/>
</dbReference>
<evidence type="ECO:0000256" key="6">
    <source>
        <dbReference type="SAM" id="MobiDB-lite"/>
    </source>
</evidence>
<evidence type="ECO:0000313" key="8">
    <source>
        <dbReference type="EMBL" id="KAF6835643.1"/>
    </source>
</evidence>
<dbReference type="Gene3D" id="1.10.1200.10">
    <property type="entry name" value="ACP-like"/>
    <property type="match status" value="6"/>
</dbReference>
<dbReference type="InterPro" id="IPR006162">
    <property type="entry name" value="Ppantetheine_attach_site"/>
</dbReference>
<dbReference type="InterPro" id="IPR042099">
    <property type="entry name" value="ANL_N_sf"/>
</dbReference>
<dbReference type="FunFam" id="3.40.50.980:FF:000001">
    <property type="entry name" value="Non-ribosomal peptide synthetase"/>
    <property type="match status" value="2"/>
</dbReference>
<sequence length="4931" mass="543275">GCLLHIEPPFSRSRTKLFPKHLTSRGNSISLPTPPANMDDATPEPELKLSILNPHPERVPGPRLLHQLVHFTSDDSITAIHSLDAHGRETSWSYPQLHRAADALAKRISAAVGNRLTKDEFVVPLLVPQCPHLYISMLAILKAGGAFCPLHLDAPPERVRFILQDVSAKVVLVTRDLASKIPQDDQERVVLVVDEEDDQDLPESSTLLETTPQRLAYVMYTSGSTGTPKGVGVSHDAATQSLLAHDQHIPRFTRFLQFASPTFDVSVFEIFFPLFCGCTLVTCDRGRMLNDLPDVIRTLQVDACELTPTVAGSLLRSRSHAPCLKLLLTIGEMLTESVVREFGGNEDTESILWGMYGPTEAAIHCTLLPRYPTDCSPSNIGFPLESVSCFVAAIPEEGNPYEFKILPLGESGELVVGGHQLANGYLNRSEQTAAAFFDTPFGRVYRTGDRARMNPDGTLECLGRISEGQVKLRGQRIELGEVEQAAMRTPGCHSAVAVVLGGILVAFCAIDGHLNQDRTMEDILSACRTWLPSFMVPGDVVLMKSFPRLPSGKVDRKQLKSEYESTRAAQSSHFFRPVDPLEQEVSKVVSDLLDFDVSSSTHLATSGLDSLKTIRLASALRDRGFNVSAADVLESRDLSALLSRLRKTSPGSISRKDETKTAAYAEISTKQVLEERTELEFMQGDIESIHLCTPLQNSLLAETSANPQAYCNWIELEFPAGSTAQDVGRCMQEIAKANSILRSGFVSLGRGFGQVVFCELPQSSVQNVEHFDRNFELVSDEDFLRPFKAQIRDGVQGHGASALLQIHHAVYDGWSSDMLLMDLSALSAGQSLEARPQFGEVANFFRNPRTAALMDESRSFWADYLLGWQKHGLPRLMGRPPRNVVVNTITKQLNVSQVDLDEGARAFRCHPQVFFQAALLWLWAGLQGQGQADVVIGSVSSGRTIPITNVERIMGPLISSTPLRAKLKEMASKIDLIRAIHAANRQALQHGILPLNEIRKLSGLHPGDSIFDVLFVYQESLFSQNRASSQVREVAHQDFLETRLLVEIEPSANGPTCRITHHTDAISTEHASLLADQLTAVVSCLLRNPEAQIDTIQDCLSPELTSVFNANPSSLATVPDLAAIFEQTADATPDAPAVIFANSLEEDSLEIISYRELNIRASKIACHLQDQGVKEGEIVGLIMEKSISLYAAMLGILKAGCAYLPLLPTTPIERFRLILSQAEVGICIADGEVSAALSDLPSCKFIDIRSEDLSSAVEDDICISANPSRPAYVIYTSGTTGKPKGVVVTHLNIAGNLDVLSRIYPISNNSRFLQACSQAFDVSVFEIFFTWKVGACLCSGINDTLFEDLERAIRFLGCTHLSMTPTVAALVDPRNVPKVEFLVTAGEPMTTVVAKKWTGFVYQGYGPAETTNICTVKKMEHGDFIDHLGFSFENTATIVLSPGSMQALPIGFAGELCFGGDQVAAGYLGMPELTESKFIDHPQLGRIYRSGDMGRMLPDGSLMVLGRMDDQLKLRGQRIDTGEISSILTTSGLATSSAAVIVSRNDSFATQLAVFYVPIGRISTTYEALPINDELTEANKTLFGLLRSQLPAYMVPTYLIPIGSIPLTSSGKVDRARLQSSFRDFTQKYLDLAAGSSGFDDAESSWSYEEKTIASAVSKVLGIPVEEITRWQPFAALGLDSISAIPFARALKSVLKLKVPVSLILRSGSVARLAQELSSMKPEKSRVSPDSTGTFFSVEYVDSVKKQFEEGGRSVSAVLPCTPLQEAMLSSASNASYSNQMVFRLHIPETDLKAYWEEMHRRHGILRTCFVTTRDTQRAVAQVILEAWTTPWQTLEANSLREAADEHLESLPGPLDSKTPPLSLAILKIGAEIYFSFACHHALYDGVAMDLLLGEIEQLASGKFLQPPVDYIPTLLEIINSTAGNDCFWESQFEGFRPAQRSLHAHSHESPLKDQARVEIEVLDLSLASLQSACKAAGVSTLSLFQTVWAVFLSLAYDGNDVCFGNVMSGRAVDVDGIDRLVAPCFNTLPVRLDMSSSTQFLALLKRFQTLNPQLLERQFTSLRSIQNQISRSGKHLFDSLLLLQHSQPERETSIWELVEDNGTMDVPIVCEVIPNAACDSISVKLHSTGQTVSPACLPGLMRLFVHLTASVAAHPSSSVPTRNSLPPHLRQALDGIIVEKTLDEGAEDAVSGSMTPDDEEWNEAEMQIRSIVADLSKVPMSQISRNMSIFQLGLDSINAVQLAAMMREQGLQLSALDVIENPTCAKMAGRLGKSGTVTVKEYDFAKFEQDVRVSPHTFEAERILPCSPLQSAMLSNFIQSGGKDYLNYMSFALDSHITLDQIQAAWIAVFSHHEILRTGFLPTQHRDASFAMAQYPDDGIPLPIAFFDGATESFNATKWKLDTAHQVLHALQNPPWAVALERGKSTVNMHLIVHHALYDAYSLQFILRDLSLCLAGRKPLAHPPVQKAISKILQSPSDISDTEEFWKQLSSKAVVNRFPILTPLSEQFPVLATRTTFATTDFPSLTSRAKEAGVPVQVLLEAAWTRVLCAYLGEEDVVYGVVLSGRIDEETKHAVFPCINTVPVVAHNMSSNSELLQQMLAYHNQLLRHQNAPLSQLQRWLGYPDTQVFDTLLVYQRMPDNNEPCLPWKIVSDEGNLDYPVSLEVEPKTDGKIELRVSHRTDVLPDAQAQHLLDQFDAVLQHLAQRPNDSEDGLWASCQSIFSIKPPLEPVIHSEEQFLHSFVESKAQTHPDKIALEFVTGFDGETPICRKWTFRELNEKGNQVANVLQPHAKVGHVIAIHFDKCPEACFSILGILKSGCAFLALDPSAPKARKEFILKDSGALALLTNTDVDFNVEQPNIRIDDSLLSSVSKEFSTPESLTVQDNSYCLYTSGTTGTPKGCEITHENAVQAMKAFQKLFDGHWDATSKWLQFASFHFDVSVLEQYWSWSVGMTLVGASRDLILDDLAGTIRRLEITHIDLTPSLARLLDPSEVPSLSRGVFITGGEALKQEILDVWGPVGVIYNAYGPTEATIGVTMYQRVPHNGRASNIGKQFDNVGSYVLRPGTDIPVMKGAVGELCVSGKLVGKGYLNRPELTEERFPRLASFDERVYRTGDLVRLLHDGCFDFLGRADDQVKLRGQRLEIGEINHSIRTRVPEVSDVATLVTKHGSLDKDLLVSFVACKSTATSKATLQVLNEESTASLVRSVQKACRDTLPGYMVPSYIFEVPHIPLSPNNKADIKQLNKLFRTLTPEKLVQLSPSSRPSSEPTNETQRQILSTMREFLGDDTNVALSSNIFDLGVDSISALRLSRLMRKNDLLGAAPRVILRNPTLIDLAEALQQGDSANNTNGAHEARQLIHAFGHRYSSLAVQELSLPSDGDIEYVAPCTPLQEGMLSRFMSDQDEGAYFTAFRLKLAPEISIDRLKTACEKLVQTHAILRTKFIQTPAGFAQVALKSTPLSWRDLRNSSPDEVEAQLSSAMPALIQRNNRCVLDPLELIVTHLEAETVLVVHIFHALYDGTSFDSMLRWVSEEYQHKEHDVAPSFLDTLAYGPLSNYDSSRQFWVEHLSHCSFDTLPKIPSGDAAAVITRTKTYSARNLETLRRSLNVTLQSVVLALWTWVFKRHFPVNAATAVIVSGRSIDLDQIENTIGPLFNTLLFYAGLREGDTWLSLIHKCHEFNTAVLQFQHVPLRNIQKWCAKSRGRPIFENLFVFQIESTQPTEPSGMWSIMDDYSVSDYPIAFEASATLDGQLRVQVVAHRDVADEAILNSLFEDIDEAMVDVTSRGTHSLPVTANPSREASTAASPRTPLTSRPESIDGDMKEQTLELSLSDFEWTPAALELRREIAALSGTSEDSITESMALLELGLDSIDLVKLSARLKHCGHNLTLSQLMKSQTIVAMSKILDQSKPSTREANPQSDFEELKTKLWKAVSSTSFELEQVDSVLPPTPLQESMVADMLQSGFEQYFNHDVLELTDNLDLDDFEQAWQKVLERSPILRTVFVQFDDPSVEQTFAQVVLKENPPTINRLQARDASQVQDVIDMHKDTARAGRGTSGLLQLSVLSTNGPSLLVLSISHALYDGWSLSLLHQDVAASYENRLVDRPQIEPFLRNLVKTPTEQSRKFWSQYLANTQPSLLPEKKRQGQRGDTYRTEAVSRAGLVQVTEFCKRNAISLQVLGQACWASTLATLLETLEVTFGVVLAGRDSEQAQSLMFPTMNTVAVRCVLHGSTANFLRYLQETMGDIVEFQNYPLRKAQAVAGGRLFNTLFILQKNPDSGPANPLMKSVQGSSATEFAVCAELEVTSRNLIWRIAGQDAFVSESMTHQLLHQLDRALQQIIDAPEDNMLQFEGDRVSICQLPSFQNRKVGPQPGALKTAQVPEQDTQWTAVEAVIRRVLSNAAGVEEESINKSHNLYNLGLDSISAIKVSALLRKEGLTLGVRGLLTSTSIQQMAELAQPNRSSSNVAQVSASLPAYELPSYINSKVVLSKAGLVESQIEEILPPLPMQVYMMSAWQNASGRVFYPDFFYRLRGVVTKAQMESAWAALVDSEPLLRTCLIATGERSFSFVQVVLKPSFDGPHRQAIFGEEPGPLNEAACWPQVRLRAEQDGNNSWLLRLSLHHSLYDGFSLPALMQNFLSRIQSHDTVMPLTLGAWKAFLATHNAEDTKRKNQTFWTKYLEGCSSTESPTPPRTAEGSDRVSVLNRAAMTETATLQAICSNQGVGLPAVFFAAAARALQRSRISASAEPANQVVFGVYYANRSLSEGLEATFPTLNLIPLKVQINESDDLISVAKQVQEDLHQISSYSTVGLWELKDWTGVTIDCFVNFLHLGDDPNKTLKHGYVSLETINDATEVEKLTGALGNARSSSACSAAWLADNAVLDAFPDALDIEASLNEGGMDIGVFVSAAKVSPESANELIGTLSAILMEHEV</sequence>